<dbReference type="AlphaFoldDB" id="A0A840WF25"/>
<dbReference type="Proteomes" id="UP000579647">
    <property type="component" value="Unassembled WGS sequence"/>
</dbReference>
<keyword evidence="2" id="KW-1185">Reference proteome</keyword>
<evidence type="ECO:0000313" key="2">
    <source>
        <dbReference type="Proteomes" id="UP000579647"/>
    </source>
</evidence>
<gene>
    <name evidence="1" type="ORF">HNR07_005969</name>
</gene>
<evidence type="ECO:0000313" key="1">
    <source>
        <dbReference type="EMBL" id="MBB5494832.1"/>
    </source>
</evidence>
<accession>A0A840WF25</accession>
<organism evidence="1 2">
    <name type="scientific">Nocardiopsis metallicus</name>
    <dbReference type="NCBI Taxonomy" id="179819"/>
    <lineage>
        <taxon>Bacteria</taxon>
        <taxon>Bacillati</taxon>
        <taxon>Actinomycetota</taxon>
        <taxon>Actinomycetes</taxon>
        <taxon>Streptosporangiales</taxon>
        <taxon>Nocardiopsidaceae</taxon>
        <taxon>Nocardiopsis</taxon>
    </lineage>
</organism>
<proteinExistence type="predicted"/>
<protein>
    <submittedName>
        <fullName evidence="1">Uncharacterized protein</fullName>
    </submittedName>
</protein>
<comment type="caution">
    <text evidence="1">The sequence shown here is derived from an EMBL/GenBank/DDBJ whole genome shotgun (WGS) entry which is preliminary data.</text>
</comment>
<dbReference type="RefSeq" id="WP_184368888.1">
    <property type="nucleotide sequence ID" value="NZ_BAAAKM010000104.1"/>
</dbReference>
<dbReference type="EMBL" id="JACHDO010000001">
    <property type="protein sequence ID" value="MBB5494832.1"/>
    <property type="molecule type" value="Genomic_DNA"/>
</dbReference>
<sequence>MNKEFLQAWERFPLLCRPHLHLPDLYTRIETAHSHARAATATTDPGERHRQALNAWNLAALIAADLGHTDLAARWCRDQHTLLARHAPLTGRAAIDALQPLLNLVRLTARQGHPRQAFEDLAALHRGVATGSGHISVHGLCVDLAALLDTPVAVQVLRWTGLAMLQTGTALLMRTRQWERAAVHSRTFDHVGERLGPAHQCSLVESMANRHTDDLFTPLLVTDTGKRAVLGCLRAYAHLAADQGPEPDLEALHIMITSARTTTDPISPLFGVHLTLTLIDLASRTAPGHVDPWLNTLVDEVLALPDARPAHEVLTHPRSQEYLLAAQRDALLARSHAAGLSLPETVPLPSLLEQTAQLAHAVVAAAG</sequence>
<name>A0A840WF25_9ACTN</name>
<reference evidence="1 2" key="1">
    <citation type="submission" date="2020-08" db="EMBL/GenBank/DDBJ databases">
        <title>Sequencing the genomes of 1000 actinobacteria strains.</title>
        <authorList>
            <person name="Klenk H.-P."/>
        </authorList>
    </citation>
    <scope>NUCLEOTIDE SEQUENCE [LARGE SCALE GENOMIC DNA]</scope>
    <source>
        <strain evidence="1 2">DSM 44598</strain>
    </source>
</reference>